<protein>
    <submittedName>
        <fullName evidence="1">Uncharacterized protein</fullName>
    </submittedName>
</protein>
<evidence type="ECO:0000313" key="1">
    <source>
        <dbReference type="EMBL" id="KAJ8314080.1"/>
    </source>
</evidence>
<name>A0ABQ9FCS1_TEGGR</name>
<dbReference type="EMBL" id="JARBDR010000342">
    <property type="protein sequence ID" value="KAJ8314080.1"/>
    <property type="molecule type" value="Genomic_DNA"/>
</dbReference>
<sequence>MTYIYTNNSFPSYSDQFPRIPALLEMLSGKHLPEYESYFRGSVMNGNPKDVRTCSFILSRPPDQGVVIRALRDFK</sequence>
<reference evidence="1 2" key="1">
    <citation type="submission" date="2022-12" db="EMBL/GenBank/DDBJ databases">
        <title>Chromosome-level genome of Tegillarca granosa.</title>
        <authorList>
            <person name="Kim J."/>
        </authorList>
    </citation>
    <scope>NUCLEOTIDE SEQUENCE [LARGE SCALE GENOMIC DNA]</scope>
    <source>
        <strain evidence="1">Teg-2019</strain>
        <tissue evidence="1">Adductor muscle</tissue>
    </source>
</reference>
<keyword evidence="2" id="KW-1185">Reference proteome</keyword>
<dbReference type="Proteomes" id="UP001217089">
    <property type="component" value="Unassembled WGS sequence"/>
</dbReference>
<accession>A0ABQ9FCS1</accession>
<comment type="caution">
    <text evidence="1">The sequence shown here is derived from an EMBL/GenBank/DDBJ whole genome shotgun (WGS) entry which is preliminary data.</text>
</comment>
<gene>
    <name evidence="1" type="ORF">KUTeg_008641</name>
</gene>
<proteinExistence type="predicted"/>
<organism evidence="1 2">
    <name type="scientific">Tegillarca granosa</name>
    <name type="common">Malaysian cockle</name>
    <name type="synonym">Anadara granosa</name>
    <dbReference type="NCBI Taxonomy" id="220873"/>
    <lineage>
        <taxon>Eukaryota</taxon>
        <taxon>Metazoa</taxon>
        <taxon>Spiralia</taxon>
        <taxon>Lophotrochozoa</taxon>
        <taxon>Mollusca</taxon>
        <taxon>Bivalvia</taxon>
        <taxon>Autobranchia</taxon>
        <taxon>Pteriomorphia</taxon>
        <taxon>Arcoida</taxon>
        <taxon>Arcoidea</taxon>
        <taxon>Arcidae</taxon>
        <taxon>Tegillarca</taxon>
    </lineage>
</organism>
<evidence type="ECO:0000313" key="2">
    <source>
        <dbReference type="Proteomes" id="UP001217089"/>
    </source>
</evidence>